<dbReference type="EMBL" id="KE504155">
    <property type="protein sequence ID" value="EPS99642.1"/>
    <property type="molecule type" value="Genomic_DNA"/>
</dbReference>
<proteinExistence type="predicted"/>
<dbReference type="Proteomes" id="UP000015241">
    <property type="component" value="Unassembled WGS sequence"/>
</dbReference>
<dbReference type="InParanoid" id="S8E4G0"/>
<sequence length="418" mass="45999">MPPLTRRLVSLACAATLVASLLSIWAIFDPSPLYLKLDTSGLLNRIVSFGAHDGHRFWTYSGDSHDNSTDPSTAALAYPPSETRQPKTLGIADNIYVLSLPRRVDRRRSMERLRQTLGLQWTYVDATDADGDAIHNIHAHIRSRRTSTEEEVVNGVSDDTFQWPNASIIDTKALSGLPLGLADSDYCVHDPLPALAPLTCASKNYVMGPPFDAGLPGYMLLTPAKIACWYSHLEIIRKVAEGGAGDDMKSGEAANNPQADAVTVVLEDDVDMERDIHARLREVWGLLPGEWDIVFLGHCWSNESYYPALRGKQTTPVNDSGPRANLHPSFAPKCTHAYALTRTGARRLLLYLRHTPFAYSRALDQAISWLILSGKLKAFSVVPSVVVQRKIGHSDIDTSGRGMGSMWRDRLENGVLGS</sequence>
<keyword evidence="2" id="KW-1185">Reference proteome</keyword>
<accession>S8E4G0</accession>
<evidence type="ECO:0000313" key="1">
    <source>
        <dbReference type="EMBL" id="EPS99642.1"/>
    </source>
</evidence>
<reference evidence="1 2" key="1">
    <citation type="journal article" date="2012" name="Science">
        <title>The Paleozoic origin of enzymatic lignin decomposition reconstructed from 31 fungal genomes.</title>
        <authorList>
            <person name="Floudas D."/>
            <person name="Binder M."/>
            <person name="Riley R."/>
            <person name="Barry K."/>
            <person name="Blanchette R.A."/>
            <person name="Henrissat B."/>
            <person name="Martinez A.T."/>
            <person name="Otillar R."/>
            <person name="Spatafora J.W."/>
            <person name="Yadav J.S."/>
            <person name="Aerts A."/>
            <person name="Benoit I."/>
            <person name="Boyd A."/>
            <person name="Carlson A."/>
            <person name="Copeland A."/>
            <person name="Coutinho P.M."/>
            <person name="de Vries R.P."/>
            <person name="Ferreira P."/>
            <person name="Findley K."/>
            <person name="Foster B."/>
            <person name="Gaskell J."/>
            <person name="Glotzer D."/>
            <person name="Gorecki P."/>
            <person name="Heitman J."/>
            <person name="Hesse C."/>
            <person name="Hori C."/>
            <person name="Igarashi K."/>
            <person name="Jurgens J.A."/>
            <person name="Kallen N."/>
            <person name="Kersten P."/>
            <person name="Kohler A."/>
            <person name="Kuees U."/>
            <person name="Kumar T.K.A."/>
            <person name="Kuo A."/>
            <person name="LaButti K."/>
            <person name="Larrondo L.F."/>
            <person name="Lindquist E."/>
            <person name="Ling A."/>
            <person name="Lombard V."/>
            <person name="Lucas S."/>
            <person name="Lundell T."/>
            <person name="Martin R."/>
            <person name="McLaughlin D.J."/>
            <person name="Morgenstern I."/>
            <person name="Morin E."/>
            <person name="Murat C."/>
            <person name="Nagy L.G."/>
            <person name="Nolan M."/>
            <person name="Ohm R.A."/>
            <person name="Patyshakuliyeva A."/>
            <person name="Rokas A."/>
            <person name="Ruiz-Duenas F.J."/>
            <person name="Sabat G."/>
            <person name="Salamov A."/>
            <person name="Samejima M."/>
            <person name="Schmutz J."/>
            <person name="Slot J.C."/>
            <person name="St John F."/>
            <person name="Stenlid J."/>
            <person name="Sun H."/>
            <person name="Sun S."/>
            <person name="Syed K."/>
            <person name="Tsang A."/>
            <person name="Wiebenga A."/>
            <person name="Young D."/>
            <person name="Pisabarro A."/>
            <person name="Eastwood D.C."/>
            <person name="Martin F."/>
            <person name="Cullen D."/>
            <person name="Grigoriev I.V."/>
            <person name="Hibbett D.S."/>
        </authorList>
    </citation>
    <scope>NUCLEOTIDE SEQUENCE</scope>
    <source>
        <strain evidence="2">FP-58527</strain>
    </source>
</reference>
<dbReference type="HOGENOM" id="CLU_040950_0_0_1"/>
<organism evidence="1 2">
    <name type="scientific">Fomitopsis schrenkii</name>
    <name type="common">Brown rot fungus</name>
    <dbReference type="NCBI Taxonomy" id="2126942"/>
    <lineage>
        <taxon>Eukaryota</taxon>
        <taxon>Fungi</taxon>
        <taxon>Dikarya</taxon>
        <taxon>Basidiomycota</taxon>
        <taxon>Agaricomycotina</taxon>
        <taxon>Agaricomycetes</taxon>
        <taxon>Polyporales</taxon>
        <taxon>Fomitopsis</taxon>
    </lineage>
</organism>
<protein>
    <recommendedName>
        <fullName evidence="3">Glycosyltransferase family 25 protein</fullName>
    </recommendedName>
</protein>
<evidence type="ECO:0008006" key="3">
    <source>
        <dbReference type="Google" id="ProtNLM"/>
    </source>
</evidence>
<dbReference type="eggNOG" id="ENOG502SHPA">
    <property type="taxonomic scope" value="Eukaryota"/>
</dbReference>
<dbReference type="AlphaFoldDB" id="S8E4G0"/>
<dbReference type="OrthoDB" id="47375at2759"/>
<name>S8E4G0_FOMSC</name>
<gene>
    <name evidence="1" type="ORF">FOMPIDRAFT_1124084</name>
</gene>
<dbReference type="STRING" id="743788.S8E4G0"/>
<evidence type="ECO:0000313" key="2">
    <source>
        <dbReference type="Proteomes" id="UP000015241"/>
    </source>
</evidence>